<reference evidence="1 2" key="1">
    <citation type="journal article" date="2018" name="Cell">
        <title>The Chara Genome: Secondary Complexity and Implications for Plant Terrestrialization.</title>
        <authorList>
            <person name="Nishiyama T."/>
            <person name="Sakayama H."/>
            <person name="Vries J.D."/>
            <person name="Buschmann H."/>
            <person name="Saint-Marcoux D."/>
            <person name="Ullrich K.K."/>
            <person name="Haas F.B."/>
            <person name="Vanderstraeten L."/>
            <person name="Becker D."/>
            <person name="Lang D."/>
            <person name="Vosolsobe S."/>
            <person name="Rombauts S."/>
            <person name="Wilhelmsson P.K.I."/>
            <person name="Janitza P."/>
            <person name="Kern R."/>
            <person name="Heyl A."/>
            <person name="Rumpler F."/>
            <person name="Villalobos L.I.A.C."/>
            <person name="Clay J.M."/>
            <person name="Skokan R."/>
            <person name="Toyoda A."/>
            <person name="Suzuki Y."/>
            <person name="Kagoshima H."/>
            <person name="Schijlen E."/>
            <person name="Tajeshwar N."/>
            <person name="Catarino B."/>
            <person name="Hetherington A.J."/>
            <person name="Saltykova A."/>
            <person name="Bonnot C."/>
            <person name="Breuninger H."/>
            <person name="Symeonidi A."/>
            <person name="Radhakrishnan G.V."/>
            <person name="Van Nieuwerburgh F."/>
            <person name="Deforce D."/>
            <person name="Chang C."/>
            <person name="Karol K.G."/>
            <person name="Hedrich R."/>
            <person name="Ulvskov P."/>
            <person name="Glockner G."/>
            <person name="Delwiche C.F."/>
            <person name="Petrasek J."/>
            <person name="Van de Peer Y."/>
            <person name="Friml J."/>
            <person name="Beilby M."/>
            <person name="Dolan L."/>
            <person name="Kohara Y."/>
            <person name="Sugano S."/>
            <person name="Fujiyama A."/>
            <person name="Delaux P.-M."/>
            <person name="Quint M."/>
            <person name="TheiBen G."/>
            <person name="Hagemann M."/>
            <person name="Harholt J."/>
            <person name="Dunand C."/>
            <person name="Zachgo S."/>
            <person name="Langdale J."/>
            <person name="Maumus F."/>
            <person name="Straeten D.V.D."/>
            <person name="Gould S.B."/>
            <person name="Rensing S.A."/>
        </authorList>
    </citation>
    <scope>NUCLEOTIDE SEQUENCE [LARGE SCALE GENOMIC DNA]</scope>
    <source>
        <strain evidence="1 2">S276</strain>
    </source>
</reference>
<dbReference type="EMBL" id="BFEA01000168">
    <property type="protein sequence ID" value="GBG72579.1"/>
    <property type="molecule type" value="Genomic_DNA"/>
</dbReference>
<keyword evidence="2" id="KW-1185">Reference proteome</keyword>
<evidence type="ECO:0000313" key="1">
    <source>
        <dbReference type="EMBL" id="GBG72579.1"/>
    </source>
</evidence>
<name>A0A388KRB9_CHABU</name>
<accession>A0A388KRB9</accession>
<comment type="caution">
    <text evidence="1">The sequence shown here is derived from an EMBL/GenBank/DDBJ whole genome shotgun (WGS) entry which is preliminary data.</text>
</comment>
<evidence type="ECO:0000313" key="2">
    <source>
        <dbReference type="Proteomes" id="UP000265515"/>
    </source>
</evidence>
<organism evidence="1 2">
    <name type="scientific">Chara braunii</name>
    <name type="common">Braun's stonewort</name>
    <dbReference type="NCBI Taxonomy" id="69332"/>
    <lineage>
        <taxon>Eukaryota</taxon>
        <taxon>Viridiplantae</taxon>
        <taxon>Streptophyta</taxon>
        <taxon>Charophyceae</taxon>
        <taxon>Charales</taxon>
        <taxon>Characeae</taxon>
        <taxon>Chara</taxon>
    </lineage>
</organism>
<protein>
    <submittedName>
        <fullName evidence="1">Uncharacterized protein</fullName>
    </submittedName>
</protein>
<dbReference type="Proteomes" id="UP000265515">
    <property type="component" value="Unassembled WGS sequence"/>
</dbReference>
<gene>
    <name evidence="1" type="ORF">CBR_g12150</name>
</gene>
<dbReference type="Gramene" id="GBG72579">
    <property type="protein sequence ID" value="GBG72579"/>
    <property type="gene ID" value="CBR_g12150"/>
</dbReference>
<proteinExistence type="predicted"/>
<dbReference type="AlphaFoldDB" id="A0A388KRB9"/>
<sequence>MSRGVDDLEDGGRGDGLFEEVEGVLVAVVPIEELVLAYEFVKWVRDVGEAADEGTVFYVRGSKGAFAELGVKFLLSEDGEDFAKVLKVRLEGGAIDKGIIKVDGDTYFEEVDEDVIHDGLECGRGVGGVGWVEVIVNGVETGFDWGRTVDDSVTAGVVVVGGGVTMVEVVVDEGGGVEDVLAERAVDAEAEDGGRVVAPEMVEIDVLMSAMDEWMDVTMRRSVARSMAASGVGVCPPARLRAMSSTESVRMSDISMLDDWAMVGEEAMVAAAEELAADEVEAAAAEAASAAAR</sequence>